<reference evidence="2" key="1">
    <citation type="submission" date="2020-11" db="EMBL/GenBank/DDBJ databases">
        <authorList>
            <consortium name="DOE Joint Genome Institute"/>
            <person name="Ahrendt S."/>
            <person name="Riley R."/>
            <person name="Andreopoulos W."/>
            <person name="Labutti K."/>
            <person name="Pangilinan J."/>
            <person name="Ruiz-Duenas F.J."/>
            <person name="Barrasa J.M."/>
            <person name="Sanchez-Garcia M."/>
            <person name="Camarero S."/>
            <person name="Miyauchi S."/>
            <person name="Serrano A."/>
            <person name="Linde D."/>
            <person name="Babiker R."/>
            <person name="Drula E."/>
            <person name="Ayuso-Fernandez I."/>
            <person name="Pacheco R."/>
            <person name="Padilla G."/>
            <person name="Ferreira P."/>
            <person name="Barriuso J."/>
            <person name="Kellner H."/>
            <person name="Castanera R."/>
            <person name="Alfaro M."/>
            <person name="Ramirez L."/>
            <person name="Pisabarro A.G."/>
            <person name="Kuo A."/>
            <person name="Tritt A."/>
            <person name="Lipzen A."/>
            <person name="He G."/>
            <person name="Yan M."/>
            <person name="Ng V."/>
            <person name="Cullen D."/>
            <person name="Martin F."/>
            <person name="Rosso M.-N."/>
            <person name="Henrissat B."/>
            <person name="Hibbett D."/>
            <person name="Martinez A.T."/>
            <person name="Grigoriev I.V."/>
        </authorList>
    </citation>
    <scope>NUCLEOTIDE SEQUENCE</scope>
    <source>
        <strain evidence="2">MF-IS2</strain>
    </source>
</reference>
<dbReference type="EMBL" id="MU151395">
    <property type="protein sequence ID" value="KAF9444191.1"/>
    <property type="molecule type" value="Genomic_DNA"/>
</dbReference>
<comment type="caution">
    <text evidence="2">The sequence shown here is derived from an EMBL/GenBank/DDBJ whole genome shotgun (WGS) entry which is preliminary data.</text>
</comment>
<evidence type="ECO:0000313" key="3">
    <source>
        <dbReference type="Proteomes" id="UP000807342"/>
    </source>
</evidence>
<dbReference type="AlphaFoldDB" id="A0A9P5X6D6"/>
<accession>A0A9P5X6D6</accession>
<feature type="compositionally biased region" description="Low complexity" evidence="1">
    <location>
        <begin position="21"/>
        <end position="38"/>
    </location>
</feature>
<dbReference type="Proteomes" id="UP000807342">
    <property type="component" value="Unassembled WGS sequence"/>
</dbReference>
<sequence length="75" mass="7274">MSSPESKKLPSLTEQKDTAAHDTPLTTNDTSTSHTSHETAIAGIIGGAVAGSESDACATDACAVAADAAADGGGE</sequence>
<keyword evidence="3" id="KW-1185">Reference proteome</keyword>
<feature type="compositionally biased region" description="Basic and acidic residues" evidence="1">
    <location>
        <begin position="1"/>
        <end position="20"/>
    </location>
</feature>
<protein>
    <submittedName>
        <fullName evidence="2">Uncharacterized protein</fullName>
    </submittedName>
</protein>
<evidence type="ECO:0000256" key="1">
    <source>
        <dbReference type="SAM" id="MobiDB-lite"/>
    </source>
</evidence>
<proteinExistence type="predicted"/>
<evidence type="ECO:0000313" key="2">
    <source>
        <dbReference type="EMBL" id="KAF9444191.1"/>
    </source>
</evidence>
<name>A0A9P5X6D6_9AGAR</name>
<gene>
    <name evidence="2" type="ORF">P691DRAFT_763606</name>
</gene>
<organism evidence="2 3">
    <name type="scientific">Macrolepiota fuliginosa MF-IS2</name>
    <dbReference type="NCBI Taxonomy" id="1400762"/>
    <lineage>
        <taxon>Eukaryota</taxon>
        <taxon>Fungi</taxon>
        <taxon>Dikarya</taxon>
        <taxon>Basidiomycota</taxon>
        <taxon>Agaricomycotina</taxon>
        <taxon>Agaricomycetes</taxon>
        <taxon>Agaricomycetidae</taxon>
        <taxon>Agaricales</taxon>
        <taxon>Agaricineae</taxon>
        <taxon>Agaricaceae</taxon>
        <taxon>Macrolepiota</taxon>
    </lineage>
</organism>
<feature type="region of interest" description="Disordered" evidence="1">
    <location>
        <begin position="1"/>
        <end position="38"/>
    </location>
</feature>